<sequence length="215" mass="25265">MTNDFQPLYEPEDKETFDVWELKTSEPVVVEDIDPNEELQKECERLREEAKKLGFEEGMQQAASELHKMRQDLLAWLEILQKPVLLLDEHLSYELVQTIAWICEHCIGIELSIHPEKLLTLLEEIKKELPSLQENKQLLMNPQDVEWLLNELDEKQSSELNNILIADDNLRRGDFYLKSAYSELDGRIKTRLEEILKKYLLEDNGSEGKKDKDLQ</sequence>
<feature type="domain" description="Flagellar assembly protein FliH/Type III secretion system HrpE" evidence="8">
    <location>
        <begin position="70"/>
        <end position="195"/>
    </location>
</feature>
<dbReference type="EMBL" id="LNYJ01000011">
    <property type="protein sequence ID" value="KTD16466.1"/>
    <property type="molecule type" value="Genomic_DNA"/>
</dbReference>
<dbReference type="PANTHER" id="PTHR34982">
    <property type="entry name" value="YOP PROTEINS TRANSLOCATION PROTEIN L"/>
    <property type="match status" value="1"/>
</dbReference>
<dbReference type="AlphaFoldDB" id="A0A0W0V8P6"/>
<comment type="caution">
    <text evidence="9">The sequence shown here is derived from an EMBL/GenBank/DDBJ whole genome shotgun (WGS) entry which is preliminary data.</text>
</comment>
<dbReference type="OrthoDB" id="5651317at2"/>
<evidence type="ECO:0000256" key="6">
    <source>
        <dbReference type="ARBA" id="ARBA00022927"/>
    </source>
</evidence>
<evidence type="ECO:0000256" key="7">
    <source>
        <dbReference type="ARBA" id="ARBA00023225"/>
    </source>
</evidence>
<comment type="similarity">
    <text evidence="2">Belongs to the FliH family.</text>
</comment>
<keyword evidence="9" id="KW-0969">Cilium</keyword>
<dbReference type="PATRIC" id="fig|456.5.peg.818"/>
<dbReference type="GO" id="GO:0044781">
    <property type="term" value="P:bacterial-type flagellum organization"/>
    <property type="evidence" value="ECO:0007669"/>
    <property type="project" value="UniProtKB-KW"/>
</dbReference>
<evidence type="ECO:0000256" key="5">
    <source>
        <dbReference type="ARBA" id="ARBA00022795"/>
    </source>
</evidence>
<protein>
    <recommendedName>
        <fullName evidence="3">Flagellar assembly protein FliH</fullName>
    </recommendedName>
</protein>
<evidence type="ECO:0000256" key="1">
    <source>
        <dbReference type="ARBA" id="ARBA00003041"/>
    </source>
</evidence>
<dbReference type="RefSeq" id="WP_058470319.1">
    <property type="nucleotide sequence ID" value="NZ_CAAAIC010000002.1"/>
</dbReference>
<keyword evidence="9" id="KW-0966">Cell projection</keyword>
<evidence type="ECO:0000256" key="4">
    <source>
        <dbReference type="ARBA" id="ARBA00022448"/>
    </source>
</evidence>
<evidence type="ECO:0000313" key="10">
    <source>
        <dbReference type="Proteomes" id="UP000055035"/>
    </source>
</evidence>
<comment type="function">
    <text evidence="1">Needed for flagellar regrowth and assembly.</text>
</comment>
<dbReference type="PANTHER" id="PTHR34982:SF1">
    <property type="entry name" value="FLAGELLAR ASSEMBLY PROTEIN FLIH"/>
    <property type="match status" value="1"/>
</dbReference>
<dbReference type="GO" id="GO:0005829">
    <property type="term" value="C:cytosol"/>
    <property type="evidence" value="ECO:0007669"/>
    <property type="project" value="TreeGrafter"/>
</dbReference>
<organism evidence="9 10">
    <name type="scientific">Legionella jordanis</name>
    <dbReference type="NCBI Taxonomy" id="456"/>
    <lineage>
        <taxon>Bacteria</taxon>
        <taxon>Pseudomonadati</taxon>
        <taxon>Pseudomonadota</taxon>
        <taxon>Gammaproteobacteria</taxon>
        <taxon>Legionellales</taxon>
        <taxon>Legionellaceae</taxon>
        <taxon>Legionella</taxon>
    </lineage>
</organism>
<dbReference type="STRING" id="456.Ljor_0772"/>
<dbReference type="Proteomes" id="UP000055035">
    <property type="component" value="Unassembled WGS sequence"/>
</dbReference>
<dbReference type="InterPro" id="IPR018035">
    <property type="entry name" value="Flagellar_FliH/T3SS_HrpE"/>
</dbReference>
<evidence type="ECO:0000259" key="8">
    <source>
        <dbReference type="Pfam" id="PF02108"/>
    </source>
</evidence>
<keyword evidence="9" id="KW-0282">Flagellum</keyword>
<name>A0A0W0V8P6_9GAMM</name>
<keyword evidence="7" id="KW-1006">Bacterial flagellum protein export</keyword>
<evidence type="ECO:0000256" key="2">
    <source>
        <dbReference type="ARBA" id="ARBA00006602"/>
    </source>
</evidence>
<accession>A0A0W0V8P6</accession>
<keyword evidence="4" id="KW-0813">Transport</keyword>
<proteinExistence type="inferred from homology"/>
<dbReference type="InterPro" id="IPR051472">
    <property type="entry name" value="T3SS_Stator/FliH"/>
</dbReference>
<keyword evidence="5" id="KW-1005">Bacterial flagellum biogenesis</keyword>
<keyword evidence="10" id="KW-1185">Reference proteome</keyword>
<keyword evidence="6" id="KW-0653">Protein transport</keyword>
<evidence type="ECO:0000256" key="3">
    <source>
        <dbReference type="ARBA" id="ARBA00016507"/>
    </source>
</evidence>
<dbReference type="GO" id="GO:0015031">
    <property type="term" value="P:protein transport"/>
    <property type="evidence" value="ECO:0007669"/>
    <property type="project" value="UniProtKB-KW"/>
</dbReference>
<gene>
    <name evidence="9" type="primary">fliH</name>
    <name evidence="9" type="ORF">Ljor_0772</name>
</gene>
<reference evidence="9 10" key="1">
    <citation type="submission" date="2015-11" db="EMBL/GenBank/DDBJ databases">
        <title>Genomic analysis of 38 Legionella species identifies large and diverse effector repertoires.</title>
        <authorList>
            <person name="Burstein D."/>
            <person name="Amaro F."/>
            <person name="Zusman T."/>
            <person name="Lifshitz Z."/>
            <person name="Cohen O."/>
            <person name="Gilbert J.A."/>
            <person name="Pupko T."/>
            <person name="Shuman H.A."/>
            <person name="Segal G."/>
        </authorList>
    </citation>
    <scope>NUCLEOTIDE SEQUENCE [LARGE SCALE GENOMIC DNA]</scope>
    <source>
        <strain evidence="9 10">BL-540</strain>
    </source>
</reference>
<evidence type="ECO:0000313" key="9">
    <source>
        <dbReference type="EMBL" id="KTD16466.1"/>
    </source>
</evidence>
<dbReference type="Pfam" id="PF02108">
    <property type="entry name" value="FliH"/>
    <property type="match status" value="1"/>
</dbReference>